<evidence type="ECO:0000256" key="7">
    <source>
        <dbReference type="RuleBase" id="RU000416"/>
    </source>
</evidence>
<dbReference type="RefSeq" id="WP_285805704.1">
    <property type="nucleotide sequence ID" value="NZ_CP127389.1"/>
</dbReference>
<sequence length="669" mass="73859">MAWHLETGSRATSQGGNVMRLTYGSVCSGIEAASVAWEPLNMKPEWFSEIEPFPCAVLSHHWPEIKNLGDMTTITDKLKANEVVAPDVLVGGTPCQAFSVAGLRGGLSDERGQLTLSFVELADCIDEIRTKEGKEPAIIVWENVPGVLSSKDNAFGCFLAGLAGESEELKPAGKKWSNAGYVSGPQRTISWRILDAQYFGVPQRRRRIFVIATARKDISVSQVLFEQAGMRGDIETGRAQAEEITNNAGECLASGNKTTGTILANCGAKHWLGNQEAFTGDFHVVDTFRLQSFGQYTQDDSASTLRSRDDKSATDLIVFNHQAGGNTSATLGANSELTGCLQASQHPAIALAGNTIGRKPENGGNGNGFNELDISYTLTQTDVHGVNINNIVRRLTPIECERLQGFPDNHTKVPFKNKAIDDCPDGHRYRALGNSMAVPVMHWIGDRICNVVAEVKKINEYSRKLTLLKSKSTHKLKEIGDQWRSPDNLYYGINSKYGPFTLDLFTDGQNSKCPHFYTEEDNALTQDWSEKLKEIGGSAFGNPPYSRSSYHEGQPLTGVGHIISHALAMREKHGRYVFLLKAATSETWWPEEADHVCFIRGRIGFDVPEWFVPADEKQKPTGAFFAGAIVVFDKMWMGKKFDYIHRDELEQIGKTFIEQAKWLVSRGVA</sequence>
<dbReference type="InterPro" id="IPR008593">
    <property type="entry name" value="Dam_MeTrfase"/>
</dbReference>
<keyword evidence="10" id="KW-1185">Reference proteome</keyword>
<dbReference type="Gene3D" id="3.90.120.10">
    <property type="entry name" value="DNA Methylase, subunit A, domain 2"/>
    <property type="match status" value="1"/>
</dbReference>
<dbReference type="InterPro" id="IPR001525">
    <property type="entry name" value="C5_MeTfrase"/>
</dbReference>
<dbReference type="InterPro" id="IPR018117">
    <property type="entry name" value="C5_DNA_meth_AS"/>
</dbReference>
<evidence type="ECO:0000256" key="5">
    <source>
        <dbReference type="ARBA" id="ARBA00047422"/>
    </source>
</evidence>
<evidence type="ECO:0000256" key="2">
    <source>
        <dbReference type="ARBA" id="ARBA00022679"/>
    </source>
</evidence>
<keyword evidence="1 6" id="KW-0489">Methyltransferase</keyword>
<dbReference type="PRINTS" id="PR00105">
    <property type="entry name" value="C5METTRFRASE"/>
</dbReference>
<evidence type="ECO:0000313" key="10">
    <source>
        <dbReference type="Proteomes" id="UP001226651"/>
    </source>
</evidence>
<dbReference type="PROSITE" id="PS51679">
    <property type="entry name" value="SAM_MT_C5"/>
    <property type="match status" value="1"/>
</dbReference>
<dbReference type="GO" id="GO:0009007">
    <property type="term" value="F:site-specific DNA-methyltransferase (adenine-specific) activity"/>
    <property type="evidence" value="ECO:0007669"/>
    <property type="project" value="UniProtKB-EC"/>
</dbReference>
<dbReference type="PROSITE" id="PS00094">
    <property type="entry name" value="C5_MTASE_1"/>
    <property type="match status" value="1"/>
</dbReference>
<dbReference type="InterPro" id="IPR029063">
    <property type="entry name" value="SAM-dependent_MTases_sf"/>
</dbReference>
<comment type="similarity">
    <text evidence="6 7">Belongs to the class I-like SAM-binding methyltransferase superfamily. C5-methyltransferase family.</text>
</comment>
<dbReference type="PANTHER" id="PTHR46098">
    <property type="entry name" value="TRNA (CYTOSINE(38)-C(5))-METHYLTRANSFERASE"/>
    <property type="match status" value="1"/>
</dbReference>
<dbReference type="GO" id="GO:0032259">
    <property type="term" value="P:methylation"/>
    <property type="evidence" value="ECO:0007669"/>
    <property type="project" value="UniProtKB-KW"/>
</dbReference>
<evidence type="ECO:0000256" key="1">
    <source>
        <dbReference type="ARBA" id="ARBA00022603"/>
    </source>
</evidence>
<keyword evidence="4" id="KW-0680">Restriction system</keyword>
<feature type="active site" evidence="6">
    <location>
        <position position="95"/>
    </location>
</feature>
<dbReference type="NCBIfam" id="TIGR01712">
    <property type="entry name" value="phage_N6A_met"/>
    <property type="match status" value="1"/>
</dbReference>
<keyword evidence="2 6" id="KW-0808">Transferase</keyword>
<name>A0ABY8YCW5_9GAMM</name>
<reference evidence="9 10" key="1">
    <citation type="submission" date="2023-06" db="EMBL/GenBank/DDBJ databases">
        <title>Proteus appendicitidis sp. nov., isolated from the appendiceal pus of an appendicitis patient in Yongzhou, China.</title>
        <authorList>
            <person name="Cai X."/>
        </authorList>
    </citation>
    <scope>NUCLEOTIDE SEQUENCE [LARGE SCALE GENOMIC DNA]</scope>
    <source>
        <strain evidence="9 10">HZ0627</strain>
    </source>
</reference>
<dbReference type="EMBL" id="CP127389">
    <property type="protein sequence ID" value="WIV89949.1"/>
    <property type="molecule type" value="Genomic_DNA"/>
</dbReference>
<evidence type="ECO:0000256" key="6">
    <source>
        <dbReference type="PROSITE-ProRule" id="PRU01016"/>
    </source>
</evidence>
<dbReference type="Gene3D" id="3.40.50.150">
    <property type="entry name" value="Vaccinia Virus protein VP39"/>
    <property type="match status" value="1"/>
</dbReference>
<accession>A0ABY8YCW5</accession>
<dbReference type="NCBIfam" id="TIGR00675">
    <property type="entry name" value="dcm"/>
    <property type="match status" value="1"/>
</dbReference>
<evidence type="ECO:0000256" key="3">
    <source>
        <dbReference type="ARBA" id="ARBA00022691"/>
    </source>
</evidence>
<dbReference type="EC" id="2.1.1.37" evidence="8"/>
<dbReference type="Pfam" id="PF05869">
    <property type="entry name" value="Dam"/>
    <property type="match status" value="1"/>
</dbReference>
<comment type="catalytic activity">
    <reaction evidence="5 8">
        <text>a 2'-deoxycytidine in DNA + S-adenosyl-L-methionine = a 5-methyl-2'-deoxycytidine in DNA + S-adenosyl-L-homocysteine + H(+)</text>
        <dbReference type="Rhea" id="RHEA:13681"/>
        <dbReference type="Rhea" id="RHEA-COMP:11369"/>
        <dbReference type="Rhea" id="RHEA-COMP:11370"/>
        <dbReference type="ChEBI" id="CHEBI:15378"/>
        <dbReference type="ChEBI" id="CHEBI:57856"/>
        <dbReference type="ChEBI" id="CHEBI:59789"/>
        <dbReference type="ChEBI" id="CHEBI:85452"/>
        <dbReference type="ChEBI" id="CHEBI:85454"/>
        <dbReference type="EC" id="2.1.1.37"/>
    </reaction>
</comment>
<keyword evidence="3 6" id="KW-0949">S-adenosyl-L-methionine</keyword>
<dbReference type="SUPFAM" id="SSF53335">
    <property type="entry name" value="S-adenosyl-L-methionine-dependent methyltransferases"/>
    <property type="match status" value="1"/>
</dbReference>
<dbReference type="Pfam" id="PF00145">
    <property type="entry name" value="DNA_methylase"/>
    <property type="match status" value="1"/>
</dbReference>
<protein>
    <recommendedName>
        <fullName evidence="8">Cytosine-specific methyltransferase</fullName>
        <ecNumber evidence="8">2.1.1.37</ecNumber>
    </recommendedName>
</protein>
<evidence type="ECO:0000256" key="8">
    <source>
        <dbReference type="RuleBase" id="RU000417"/>
    </source>
</evidence>
<evidence type="ECO:0000256" key="4">
    <source>
        <dbReference type="ARBA" id="ARBA00022747"/>
    </source>
</evidence>
<dbReference type="InterPro" id="IPR050750">
    <property type="entry name" value="C5-MTase"/>
</dbReference>
<dbReference type="PANTHER" id="PTHR46098:SF1">
    <property type="entry name" value="TRNA (CYTOSINE(38)-C(5))-METHYLTRANSFERASE"/>
    <property type="match status" value="1"/>
</dbReference>
<dbReference type="Proteomes" id="UP001226651">
    <property type="component" value="Chromosome"/>
</dbReference>
<evidence type="ECO:0000313" key="9">
    <source>
        <dbReference type="EMBL" id="WIV89949.1"/>
    </source>
</evidence>
<proteinExistence type="inferred from homology"/>
<gene>
    <name evidence="9" type="ORF">QQS39_08080</name>
</gene>
<organism evidence="9 10">
    <name type="scientific">Proteus appendicitidis</name>
    <dbReference type="NCBI Taxonomy" id="3034648"/>
    <lineage>
        <taxon>Bacteria</taxon>
        <taxon>Pseudomonadati</taxon>
        <taxon>Pseudomonadota</taxon>
        <taxon>Gammaproteobacteria</taxon>
        <taxon>Enterobacterales</taxon>
        <taxon>Morganellaceae</taxon>
        <taxon>Proteus</taxon>
    </lineage>
</organism>